<dbReference type="Pfam" id="PF03372">
    <property type="entry name" value="Exo_endo_phos"/>
    <property type="match status" value="1"/>
</dbReference>
<accession>A0ABQ8TSW1</accession>
<name>A0ABQ8TSW1_PERAM</name>
<dbReference type="InterPro" id="IPR036691">
    <property type="entry name" value="Endo/exonu/phosph_ase_sf"/>
</dbReference>
<evidence type="ECO:0000256" key="1">
    <source>
        <dbReference type="SAM" id="MobiDB-lite"/>
    </source>
</evidence>
<evidence type="ECO:0000259" key="2">
    <source>
        <dbReference type="PROSITE" id="PS50878"/>
    </source>
</evidence>
<proteinExistence type="predicted"/>
<evidence type="ECO:0000313" key="4">
    <source>
        <dbReference type="Proteomes" id="UP001148838"/>
    </source>
</evidence>
<protein>
    <recommendedName>
        <fullName evidence="2">Reverse transcriptase domain-containing protein</fullName>
    </recommendedName>
</protein>
<sequence>MKTTQRPHPYAIYGRTKEGGKKDSTDEKSVPQDDLQISNTGARYSSVCNIGEDQRGTAIIYRAGYTIQQSEIHPSGRLTTVLMGDNTLLINLYLHSGSNRRQEREDFISRDVPYYLSQRYEKLIIGGDFNCVLHCKDQTGTYNPSLALDRLTNDLRLIDVWEKLRGNDVQFTFHQGNSSSRIDRFYINRTMQTFLRRIEVHPVPFSDHDCVLMVLSRIHTAPQIGRSYWKLNSKLICDDEVMNEFSSWWETLSVRAERSKYTELRKWMYIYKPAIRSFFRNQGIIKAKDRKSKLQFYYNVIYDLYQQQCEGKDVTKHMNTVKIRLCKLQEDILKGSTVRCHTESIISGEKAALYHIACEKKRGQTKVMSNDQLRLEEDISETELKEAILTASSKSSPGPDGFNEGIIVLIPKIPKPQMITDYRPITLLNTDYKLFMKILANRIRPCMDHLIAPGQTCSVPGRTIINNLISIRDTIIQSSEMPMQKVAILNIDMEKAFDRVSQEYLFTVLEQFRFPRLIADSIQRLYRNAHSRIQINGYFTKPIPIQKSVRQGCPLSMILFTLCLEPLIRMIDRHLTLMPNPLGIPTVQAYADDISVICRNESQLGNLVDILILYCNATNARVNYKKSALLPPW</sequence>
<dbReference type="InterPro" id="IPR043502">
    <property type="entry name" value="DNA/RNA_pol_sf"/>
</dbReference>
<dbReference type="Gene3D" id="3.60.10.10">
    <property type="entry name" value="Endonuclease/exonuclease/phosphatase"/>
    <property type="match status" value="1"/>
</dbReference>
<feature type="region of interest" description="Disordered" evidence="1">
    <location>
        <begin position="1"/>
        <end position="33"/>
    </location>
</feature>
<dbReference type="PANTHER" id="PTHR31635">
    <property type="entry name" value="REVERSE TRANSCRIPTASE DOMAIN-CONTAINING PROTEIN-RELATED"/>
    <property type="match status" value="1"/>
</dbReference>
<dbReference type="PROSITE" id="PS50878">
    <property type="entry name" value="RT_POL"/>
    <property type="match status" value="1"/>
</dbReference>
<dbReference type="Pfam" id="PF00078">
    <property type="entry name" value="RVT_1"/>
    <property type="match status" value="1"/>
</dbReference>
<dbReference type="InterPro" id="IPR005135">
    <property type="entry name" value="Endo/exonuclease/phosphatase"/>
</dbReference>
<comment type="caution">
    <text evidence="3">The sequence shown here is derived from an EMBL/GenBank/DDBJ whole genome shotgun (WGS) entry which is preliminary data.</text>
</comment>
<feature type="domain" description="Reverse transcriptase" evidence="2">
    <location>
        <begin position="391"/>
        <end position="633"/>
    </location>
</feature>
<dbReference type="EMBL" id="JAJSOF020000003">
    <property type="protein sequence ID" value="KAJ4449788.1"/>
    <property type="molecule type" value="Genomic_DNA"/>
</dbReference>
<dbReference type="Proteomes" id="UP001148838">
    <property type="component" value="Unassembled WGS sequence"/>
</dbReference>
<dbReference type="PANTHER" id="PTHR31635:SF196">
    <property type="entry name" value="REVERSE TRANSCRIPTASE DOMAIN-CONTAINING PROTEIN-RELATED"/>
    <property type="match status" value="1"/>
</dbReference>
<dbReference type="InterPro" id="IPR000477">
    <property type="entry name" value="RT_dom"/>
</dbReference>
<dbReference type="SUPFAM" id="SSF56672">
    <property type="entry name" value="DNA/RNA polymerases"/>
    <property type="match status" value="1"/>
</dbReference>
<organism evidence="3 4">
    <name type="scientific">Periplaneta americana</name>
    <name type="common">American cockroach</name>
    <name type="synonym">Blatta americana</name>
    <dbReference type="NCBI Taxonomy" id="6978"/>
    <lineage>
        <taxon>Eukaryota</taxon>
        <taxon>Metazoa</taxon>
        <taxon>Ecdysozoa</taxon>
        <taxon>Arthropoda</taxon>
        <taxon>Hexapoda</taxon>
        <taxon>Insecta</taxon>
        <taxon>Pterygota</taxon>
        <taxon>Neoptera</taxon>
        <taxon>Polyneoptera</taxon>
        <taxon>Dictyoptera</taxon>
        <taxon>Blattodea</taxon>
        <taxon>Blattoidea</taxon>
        <taxon>Blattidae</taxon>
        <taxon>Blattinae</taxon>
        <taxon>Periplaneta</taxon>
    </lineage>
</organism>
<keyword evidence="4" id="KW-1185">Reference proteome</keyword>
<gene>
    <name evidence="3" type="ORF">ANN_01192</name>
</gene>
<evidence type="ECO:0000313" key="3">
    <source>
        <dbReference type="EMBL" id="KAJ4449788.1"/>
    </source>
</evidence>
<feature type="compositionally biased region" description="Basic and acidic residues" evidence="1">
    <location>
        <begin position="15"/>
        <end position="31"/>
    </location>
</feature>
<dbReference type="CDD" id="cd01650">
    <property type="entry name" value="RT_nLTR_like"/>
    <property type="match status" value="1"/>
</dbReference>
<dbReference type="SUPFAM" id="SSF56219">
    <property type="entry name" value="DNase I-like"/>
    <property type="match status" value="1"/>
</dbReference>
<reference evidence="3 4" key="1">
    <citation type="journal article" date="2022" name="Allergy">
        <title>Genome assembly and annotation of Periplaneta americana reveal a comprehensive cockroach allergen profile.</title>
        <authorList>
            <person name="Wang L."/>
            <person name="Xiong Q."/>
            <person name="Saelim N."/>
            <person name="Wang L."/>
            <person name="Nong W."/>
            <person name="Wan A.T."/>
            <person name="Shi M."/>
            <person name="Liu X."/>
            <person name="Cao Q."/>
            <person name="Hui J.H.L."/>
            <person name="Sookrung N."/>
            <person name="Leung T.F."/>
            <person name="Tungtrongchitr A."/>
            <person name="Tsui S.K.W."/>
        </authorList>
    </citation>
    <scope>NUCLEOTIDE SEQUENCE [LARGE SCALE GENOMIC DNA]</scope>
    <source>
        <strain evidence="3">PWHHKU_190912</strain>
    </source>
</reference>